<dbReference type="EMBL" id="AGAY01000073">
    <property type="protein sequence ID" value="EGY51655.1"/>
    <property type="molecule type" value="Genomic_DNA"/>
</dbReference>
<name>G4CKH9_9NEIS</name>
<dbReference type="HOGENOM" id="CLU_2260753_0_0_4"/>
<evidence type="ECO:0000313" key="1">
    <source>
        <dbReference type="EMBL" id="EGY51655.1"/>
    </source>
</evidence>
<gene>
    <name evidence="1" type="ORF">HMPREF9371_2119</name>
</gene>
<dbReference type="OrthoDB" id="8607439at2"/>
<accession>G4CKH9</accession>
<proteinExistence type="predicted"/>
<keyword evidence="2" id="KW-1185">Reference proteome</keyword>
<sequence>MNIFPFDDLHGFKDYITFVQMCAPDNFPKEPTISRENWTLDLSFEGLRFGLNMAVEEKGAKPVFEQCKQLVDKAYQHYKAGEEDEGWYALEEVRKLLRKVRTQ</sequence>
<dbReference type="STRING" id="1032488.HMPREF9371_2119"/>
<dbReference type="AlphaFoldDB" id="G4CKH9"/>
<comment type="caution">
    <text evidence="1">The sequence shown here is derived from an EMBL/GenBank/DDBJ whole genome shotgun (WGS) entry which is preliminary data.</text>
</comment>
<organism evidence="1 2">
    <name type="scientific">Neisseria shayeganii 871</name>
    <dbReference type="NCBI Taxonomy" id="1032488"/>
    <lineage>
        <taxon>Bacteria</taxon>
        <taxon>Pseudomonadati</taxon>
        <taxon>Pseudomonadota</taxon>
        <taxon>Betaproteobacteria</taxon>
        <taxon>Neisseriales</taxon>
        <taxon>Neisseriaceae</taxon>
        <taxon>Neisseria</taxon>
    </lineage>
</organism>
<protein>
    <submittedName>
        <fullName evidence="1">Uncharacterized protein</fullName>
    </submittedName>
</protein>
<dbReference type="Proteomes" id="UP000003019">
    <property type="component" value="Unassembled WGS sequence"/>
</dbReference>
<dbReference type="RefSeq" id="WP_009119805.1">
    <property type="nucleotide sequence ID" value="NZ_JH164926.1"/>
</dbReference>
<reference evidence="1 2" key="1">
    <citation type="submission" date="2011-05" db="EMBL/GenBank/DDBJ databases">
        <authorList>
            <person name="Muzny D."/>
            <person name="Qin X."/>
            <person name="Deng J."/>
            <person name="Jiang H."/>
            <person name="Liu Y."/>
            <person name="Qu J."/>
            <person name="Song X.-Z."/>
            <person name="Zhang L."/>
            <person name="Thornton R."/>
            <person name="Coyle M."/>
            <person name="Francisco L."/>
            <person name="Jackson L."/>
            <person name="Javaid M."/>
            <person name="Korchina V."/>
            <person name="Kovar C."/>
            <person name="Mata R."/>
            <person name="Mathew T."/>
            <person name="Ngo R."/>
            <person name="Nguyen L."/>
            <person name="Nguyen N."/>
            <person name="Okwuonu G."/>
            <person name="Ongeri F."/>
            <person name="Pham C."/>
            <person name="Simmons D."/>
            <person name="Wilczek-Boney K."/>
            <person name="Hale W."/>
            <person name="Jakkamsetti A."/>
            <person name="Pham P."/>
            <person name="Ruth R."/>
            <person name="San Lucas F."/>
            <person name="Warren J."/>
            <person name="Zhang J."/>
            <person name="Zhao Z."/>
            <person name="Zhou C."/>
            <person name="Zhu D."/>
            <person name="Lee S."/>
            <person name="Bess C."/>
            <person name="Blankenburg K."/>
            <person name="Forbes L."/>
            <person name="Fu Q."/>
            <person name="Gubbala S."/>
            <person name="Hirani K."/>
            <person name="Jayaseelan J.C."/>
            <person name="Lara F."/>
            <person name="Munidasa M."/>
            <person name="Palculict T."/>
            <person name="Patil S."/>
            <person name="Pu L.-L."/>
            <person name="Saada N."/>
            <person name="Tang L."/>
            <person name="Weissenberger G."/>
            <person name="Zhu Y."/>
            <person name="Hemphill L."/>
            <person name="Shang Y."/>
            <person name="Youmans B."/>
            <person name="Ayvaz T."/>
            <person name="Ross M."/>
            <person name="Santibanez J."/>
            <person name="Aqrawi P."/>
            <person name="Gross S."/>
            <person name="Joshi V."/>
            <person name="Fowler G."/>
            <person name="Nazareth L."/>
            <person name="Reid J."/>
            <person name="Worley K."/>
            <person name="Petrosino J."/>
            <person name="Highlander S."/>
            <person name="Gibbs R."/>
        </authorList>
    </citation>
    <scope>NUCLEOTIDE SEQUENCE [LARGE SCALE GENOMIC DNA]</scope>
    <source>
        <strain evidence="1 2">871</strain>
    </source>
</reference>
<evidence type="ECO:0000313" key="2">
    <source>
        <dbReference type="Proteomes" id="UP000003019"/>
    </source>
</evidence>